<dbReference type="PROSITE" id="PS00715">
    <property type="entry name" value="SIGMA70_1"/>
    <property type="match status" value="1"/>
</dbReference>
<dbReference type="Gene3D" id="1.20.120.1810">
    <property type="match status" value="1"/>
</dbReference>
<dbReference type="Pfam" id="PF04539">
    <property type="entry name" value="Sigma70_r3"/>
    <property type="match status" value="1"/>
</dbReference>
<dbReference type="PRINTS" id="PR00046">
    <property type="entry name" value="SIGMA70FCT"/>
</dbReference>
<dbReference type="InterPro" id="IPR000943">
    <property type="entry name" value="RNA_pol_sigma70"/>
</dbReference>
<evidence type="ECO:0000313" key="8">
    <source>
        <dbReference type="Proteomes" id="UP000240739"/>
    </source>
</evidence>
<proteinExistence type="predicted"/>
<gene>
    <name evidence="7" type="ORF">C7Y72_10290</name>
</gene>
<dbReference type="InterPro" id="IPR014284">
    <property type="entry name" value="RNA_pol_sigma-70_dom"/>
</dbReference>
<dbReference type="Gene3D" id="1.20.140.160">
    <property type="match status" value="1"/>
</dbReference>
<protein>
    <submittedName>
        <fullName evidence="7">B/F/G family RNA polymerase sigma-70 factor</fullName>
    </submittedName>
</protein>
<dbReference type="PANTHER" id="PTHR30385:SF4">
    <property type="entry name" value="RNA POLYMERASE SIGMA-E FACTOR"/>
    <property type="match status" value="1"/>
</dbReference>
<keyword evidence="8" id="KW-1185">Reference proteome</keyword>
<dbReference type="PANTHER" id="PTHR30385">
    <property type="entry name" value="SIGMA FACTOR F FLAGELLAR"/>
    <property type="match status" value="1"/>
</dbReference>
<feature type="region of interest" description="Disordered" evidence="5">
    <location>
        <begin position="36"/>
        <end position="55"/>
    </location>
</feature>
<comment type="caution">
    <text evidence="7">The sequence shown here is derived from an EMBL/GenBank/DDBJ whole genome shotgun (WGS) entry which is preliminary data.</text>
</comment>
<dbReference type="Proteomes" id="UP000240739">
    <property type="component" value="Unassembled WGS sequence"/>
</dbReference>
<evidence type="ECO:0000313" key="7">
    <source>
        <dbReference type="EMBL" id="PTL60008.1"/>
    </source>
</evidence>
<dbReference type="GO" id="GO:0016987">
    <property type="term" value="F:sigma factor activity"/>
    <property type="evidence" value="ECO:0007669"/>
    <property type="project" value="UniProtKB-KW"/>
</dbReference>
<evidence type="ECO:0000256" key="1">
    <source>
        <dbReference type="ARBA" id="ARBA00023015"/>
    </source>
</evidence>
<keyword evidence="4" id="KW-0804">Transcription</keyword>
<sequence length="306" mass="34303">MDLLGGNGAAAGARDARGPITTVRGFARQRFRRGQGDDVAAATPAHHHVGSPPMDTATTRRIELELLRRYAEHGDFAARDEVIERTMSLVHFVARRYVDRGLDYDELVQVGSIGLVKAVDRFDHRRQHAFASFAIPNIAGEIRRHFRDHGQVLRAPRDVQEKADMLRTTTDRLVSRLQRQPSTDEVALAAGMTLREVLDVQAAVHRSHAAYLDEPVREDEDAQSRLDRLGTIEEGYEQVEARAVAADGLDTLRNRERRIVALRFDEGLTQTEIAERVGMSQMHVSRLLRQALDDIREVIENPALGA</sequence>
<organism evidence="7 8">
    <name type="scientific">Paraconexibacter algicola</name>
    <dbReference type="NCBI Taxonomy" id="2133960"/>
    <lineage>
        <taxon>Bacteria</taxon>
        <taxon>Bacillati</taxon>
        <taxon>Actinomycetota</taxon>
        <taxon>Thermoleophilia</taxon>
        <taxon>Solirubrobacterales</taxon>
        <taxon>Paraconexibacteraceae</taxon>
        <taxon>Paraconexibacter</taxon>
    </lineage>
</organism>
<dbReference type="SUPFAM" id="SSF88659">
    <property type="entry name" value="Sigma3 and sigma4 domains of RNA polymerase sigma factors"/>
    <property type="match status" value="2"/>
</dbReference>
<dbReference type="AlphaFoldDB" id="A0A2T4ULD0"/>
<evidence type="ECO:0000256" key="2">
    <source>
        <dbReference type="ARBA" id="ARBA00023082"/>
    </source>
</evidence>
<dbReference type="InterPro" id="IPR013325">
    <property type="entry name" value="RNA_pol_sigma_r2"/>
</dbReference>
<dbReference type="InterPro" id="IPR013324">
    <property type="entry name" value="RNA_pol_sigma_r3/r4-like"/>
</dbReference>
<accession>A0A2T4ULD0</accession>
<dbReference type="InterPro" id="IPR007624">
    <property type="entry name" value="RNA_pol_sigma70_r3"/>
</dbReference>
<evidence type="ECO:0000256" key="3">
    <source>
        <dbReference type="ARBA" id="ARBA00023125"/>
    </source>
</evidence>
<dbReference type="CDD" id="cd06171">
    <property type="entry name" value="Sigma70_r4"/>
    <property type="match status" value="1"/>
</dbReference>
<dbReference type="Pfam" id="PF04542">
    <property type="entry name" value="Sigma70_r2"/>
    <property type="match status" value="1"/>
</dbReference>
<keyword evidence="3" id="KW-0238">DNA-binding</keyword>
<dbReference type="SUPFAM" id="SSF88946">
    <property type="entry name" value="Sigma2 domain of RNA polymerase sigma factors"/>
    <property type="match status" value="1"/>
</dbReference>
<evidence type="ECO:0000256" key="5">
    <source>
        <dbReference type="SAM" id="MobiDB-lite"/>
    </source>
</evidence>
<dbReference type="InterPro" id="IPR007627">
    <property type="entry name" value="RNA_pol_sigma70_r2"/>
</dbReference>
<dbReference type="EMBL" id="PYYB01000001">
    <property type="protein sequence ID" value="PTL60008.1"/>
    <property type="molecule type" value="Genomic_DNA"/>
</dbReference>
<dbReference type="GO" id="GO:0006352">
    <property type="term" value="P:DNA-templated transcription initiation"/>
    <property type="evidence" value="ECO:0007669"/>
    <property type="project" value="InterPro"/>
</dbReference>
<dbReference type="GO" id="GO:0003677">
    <property type="term" value="F:DNA binding"/>
    <property type="evidence" value="ECO:0007669"/>
    <property type="project" value="UniProtKB-KW"/>
</dbReference>
<evidence type="ECO:0000259" key="6">
    <source>
        <dbReference type="PROSITE" id="PS00715"/>
    </source>
</evidence>
<feature type="domain" description="RNA polymerase sigma-70" evidence="6">
    <location>
        <begin position="106"/>
        <end position="119"/>
    </location>
</feature>
<keyword evidence="1" id="KW-0805">Transcription regulation</keyword>
<keyword evidence="2" id="KW-0731">Sigma factor</keyword>
<evidence type="ECO:0000256" key="4">
    <source>
        <dbReference type="ARBA" id="ARBA00023163"/>
    </source>
</evidence>
<reference evidence="7 8" key="1">
    <citation type="submission" date="2018-03" db="EMBL/GenBank/DDBJ databases">
        <title>Aquarubrobacter algicola gen. nov., sp. nov., a novel actinobacterium isolated from shallow eutrophic lake during the end of cyanobacterial harmful algal blooms.</title>
        <authorList>
            <person name="Chun S.J."/>
        </authorList>
    </citation>
    <scope>NUCLEOTIDE SEQUENCE [LARGE SCALE GENOMIC DNA]</scope>
    <source>
        <strain evidence="7 8">Seoho-28</strain>
    </source>
</reference>
<name>A0A2T4ULD0_9ACTN</name>
<dbReference type="Pfam" id="PF04545">
    <property type="entry name" value="Sigma70_r4"/>
    <property type="match status" value="1"/>
</dbReference>
<dbReference type="NCBIfam" id="TIGR02937">
    <property type="entry name" value="sigma70-ECF"/>
    <property type="match status" value="1"/>
</dbReference>
<dbReference type="InterPro" id="IPR007630">
    <property type="entry name" value="RNA_pol_sigma70_r4"/>
</dbReference>